<evidence type="ECO:0000256" key="3">
    <source>
        <dbReference type="ARBA" id="ARBA00022490"/>
    </source>
</evidence>
<feature type="binding site" evidence="12">
    <location>
        <position position="108"/>
    </location>
    <ligand>
        <name>Fe(2+)</name>
        <dbReference type="ChEBI" id="CHEBI:29033"/>
        <note>for iron-dependent acireductone dioxygenase activity</note>
    </ligand>
</feature>
<dbReference type="GO" id="GO:0010309">
    <property type="term" value="F:acireductone dioxygenase [iron(II)-requiring] activity"/>
    <property type="evidence" value="ECO:0007669"/>
    <property type="project" value="UniProtKB-UniRule"/>
</dbReference>
<evidence type="ECO:0000256" key="1">
    <source>
        <dbReference type="ARBA" id="ARBA00000428"/>
    </source>
</evidence>
<evidence type="ECO:0000313" key="14">
    <source>
        <dbReference type="Proteomes" id="UP000019335"/>
    </source>
</evidence>
<dbReference type="PANTHER" id="PTHR23418">
    <property type="entry name" value="ACIREDUCTONE DIOXYGENASE"/>
    <property type="match status" value="1"/>
</dbReference>
<dbReference type="InterPro" id="IPR004313">
    <property type="entry name" value="ARD"/>
</dbReference>
<dbReference type="GO" id="GO:0005634">
    <property type="term" value="C:nucleus"/>
    <property type="evidence" value="ECO:0007669"/>
    <property type="project" value="UniProtKB-SubCell"/>
</dbReference>
<keyword evidence="6 12" id="KW-0479">Metal-binding</keyword>
<evidence type="ECO:0000313" key="13">
    <source>
        <dbReference type="EMBL" id="EWM21750.1"/>
    </source>
</evidence>
<sequence>MQSFQAFVAVYSAPAHRSIMLDAWYMDDDTTMDQREEHRLKPNKPATLEDLQTLGVLHWTFDADSYEDSPEFAAMRAERGYDYEDTCTVSRETMPNYEEKIKSFYEEHIHSDEEIRYCLDGSGYFDVRDGQDRWIRIKVEKNDLIVLPEGIYHRFTLDNKNYIKALRLFKGVPIWTPYNRCVIRAELSSAAAANGRMRGFNKFCFSAKNPHNVAESQA</sequence>
<dbReference type="UniPathway" id="UPA00904">
    <property type="reaction ID" value="UER00878"/>
</dbReference>
<feature type="binding site" evidence="12">
    <location>
        <position position="153"/>
    </location>
    <ligand>
        <name>Fe(2+)</name>
        <dbReference type="ChEBI" id="CHEBI:29033"/>
        <note>for iron-dependent acireductone dioxygenase activity</note>
    </ligand>
</feature>
<name>W7T432_9STRA</name>
<dbReference type="InterPro" id="IPR014710">
    <property type="entry name" value="RmlC-like_jellyroll"/>
</dbReference>
<reference evidence="13 14" key="1">
    <citation type="journal article" date="2014" name="Mol. Plant">
        <title>Chromosome Scale Genome Assembly and Transcriptome Profiling of Nannochloropsis gaditana in Nitrogen Depletion.</title>
        <authorList>
            <person name="Corteggiani Carpinelli E."/>
            <person name="Telatin A."/>
            <person name="Vitulo N."/>
            <person name="Forcato C."/>
            <person name="D'Angelo M."/>
            <person name="Schiavon R."/>
            <person name="Vezzi A."/>
            <person name="Giacometti G.M."/>
            <person name="Morosinotto T."/>
            <person name="Valle G."/>
        </authorList>
    </citation>
    <scope>NUCLEOTIDE SEQUENCE [LARGE SCALE GENOMIC DNA]</scope>
    <source>
        <strain evidence="13 14">B-31</strain>
    </source>
</reference>
<dbReference type="CDD" id="cd02232">
    <property type="entry name" value="cupin_ARD"/>
    <property type="match status" value="1"/>
</dbReference>
<dbReference type="InterPro" id="IPR011051">
    <property type="entry name" value="RmlC_Cupin_sf"/>
</dbReference>
<evidence type="ECO:0000256" key="11">
    <source>
        <dbReference type="ARBA" id="ARBA00023242"/>
    </source>
</evidence>
<protein>
    <recommendedName>
        <fullName evidence="12">Acireductone dioxygenase</fullName>
    </recommendedName>
    <alternativeName>
        <fullName evidence="12">Acireductone dioxygenase (Fe(2+)-requiring)</fullName>
        <shortName evidence="12">ARD'</shortName>
        <shortName evidence="12">Fe-ARD</shortName>
        <ecNumber evidence="12">1.13.11.54</ecNumber>
    </alternativeName>
    <alternativeName>
        <fullName evidence="12">Acireductone dioxygenase (Ni(2+)-requiring)</fullName>
        <shortName evidence="12">ARD</shortName>
        <shortName evidence="12">Ni-ARD</shortName>
        <ecNumber evidence="12">1.13.11.53</ecNumber>
    </alternativeName>
</protein>
<dbReference type="GO" id="GO:0005737">
    <property type="term" value="C:cytoplasm"/>
    <property type="evidence" value="ECO:0007669"/>
    <property type="project" value="UniProtKB-SubCell"/>
</dbReference>
<dbReference type="GO" id="GO:0005506">
    <property type="term" value="F:iron ion binding"/>
    <property type="evidence" value="ECO:0007669"/>
    <property type="project" value="UniProtKB-UniRule"/>
</dbReference>
<feature type="binding site" evidence="12">
    <location>
        <position position="114"/>
    </location>
    <ligand>
        <name>Ni(2+)</name>
        <dbReference type="ChEBI" id="CHEBI:49786"/>
        <note>for nickel-dependent acireductone dioxygenase activity</note>
    </ligand>
</feature>
<dbReference type="EC" id="1.13.11.54" evidence="12"/>
<evidence type="ECO:0000256" key="7">
    <source>
        <dbReference type="ARBA" id="ARBA00022964"/>
    </source>
</evidence>
<dbReference type="GO" id="GO:0010308">
    <property type="term" value="F:acireductone dioxygenase (Ni2+-requiring) activity"/>
    <property type="evidence" value="ECO:0007669"/>
    <property type="project" value="UniProtKB-UniRule"/>
</dbReference>
<comment type="caution">
    <text evidence="13">The sequence shown here is derived from an EMBL/GenBank/DDBJ whole genome shotgun (WGS) entry which is preliminary data.</text>
</comment>
<feature type="binding site" evidence="12">
    <location>
        <position position="153"/>
    </location>
    <ligand>
        <name>Ni(2+)</name>
        <dbReference type="ChEBI" id="CHEBI:49786"/>
        <note>for nickel-dependent acireductone dioxygenase activity</note>
    </ligand>
</feature>
<dbReference type="OrthoDB" id="1867259at2759"/>
<dbReference type="PANTHER" id="PTHR23418:SF0">
    <property type="entry name" value="ACIREDUCTONE DIOXYGENASE"/>
    <property type="match status" value="1"/>
</dbReference>
<evidence type="ECO:0000256" key="12">
    <source>
        <dbReference type="HAMAP-Rule" id="MF_03154"/>
    </source>
</evidence>
<gene>
    <name evidence="13" type="ORF">Naga_100213g6</name>
</gene>
<keyword evidence="10 12" id="KW-0486">Methionine biosynthesis</keyword>
<dbReference type="HAMAP" id="MF_03154">
    <property type="entry name" value="Salvage_MtnD_euk"/>
    <property type="match status" value="1"/>
</dbReference>
<evidence type="ECO:0000256" key="2">
    <source>
        <dbReference type="ARBA" id="ARBA00004413"/>
    </source>
</evidence>
<keyword evidence="9 12" id="KW-0408">Iron</keyword>
<dbReference type="GO" id="GO:0019509">
    <property type="term" value="P:L-methionine salvage from methylthioadenosine"/>
    <property type="evidence" value="ECO:0007669"/>
    <property type="project" value="UniProtKB-UniRule"/>
</dbReference>
<feature type="binding site" evidence="12">
    <location>
        <position position="114"/>
    </location>
    <ligand>
        <name>Fe(2+)</name>
        <dbReference type="ChEBI" id="CHEBI:29033"/>
        <note>for iron-dependent acireductone dioxygenase activity</note>
    </ligand>
</feature>
<evidence type="ECO:0000256" key="8">
    <source>
        <dbReference type="ARBA" id="ARBA00023002"/>
    </source>
</evidence>
<dbReference type="GO" id="GO:0016151">
    <property type="term" value="F:nickel cation binding"/>
    <property type="evidence" value="ECO:0007669"/>
    <property type="project" value="UniProtKB-UniRule"/>
</dbReference>
<feature type="binding site" evidence="12">
    <location>
        <position position="110"/>
    </location>
    <ligand>
        <name>Fe(2+)</name>
        <dbReference type="ChEBI" id="CHEBI:29033"/>
        <note>for iron-dependent acireductone dioxygenase activity</note>
    </ligand>
</feature>
<comment type="catalytic activity">
    <reaction evidence="12">
        <text>1,2-dihydroxy-5-(methylsulfanyl)pent-1-en-3-one + O2 = 3-(methylsulfanyl)propanoate + CO + formate + 2 H(+)</text>
        <dbReference type="Rhea" id="RHEA:14161"/>
        <dbReference type="ChEBI" id="CHEBI:15378"/>
        <dbReference type="ChEBI" id="CHEBI:15379"/>
        <dbReference type="ChEBI" id="CHEBI:15740"/>
        <dbReference type="ChEBI" id="CHEBI:17245"/>
        <dbReference type="ChEBI" id="CHEBI:49016"/>
        <dbReference type="ChEBI" id="CHEBI:49252"/>
        <dbReference type="EC" id="1.13.11.53"/>
    </reaction>
</comment>
<dbReference type="EMBL" id="AZIL01002365">
    <property type="protein sequence ID" value="EWM21750.1"/>
    <property type="molecule type" value="Genomic_DNA"/>
</dbReference>
<dbReference type="AlphaFoldDB" id="W7T432"/>
<proteinExistence type="inferred from homology"/>
<dbReference type="EC" id="1.13.11.53" evidence="12"/>
<keyword evidence="7 12" id="KW-0223">Dioxygenase</keyword>
<feature type="binding site" evidence="12">
    <location>
        <position position="108"/>
    </location>
    <ligand>
        <name>Ni(2+)</name>
        <dbReference type="ChEBI" id="CHEBI:49786"/>
        <note>for nickel-dependent acireductone dioxygenase activity</note>
    </ligand>
</feature>
<dbReference type="InterPro" id="IPR027496">
    <property type="entry name" value="ARD_euk"/>
</dbReference>
<keyword evidence="8 12" id="KW-0560">Oxidoreductase</keyword>
<comment type="pathway">
    <text evidence="12">Amino-acid biosynthesis; L-methionine biosynthesis via salvage pathway; L-methionine from S-methyl-5-thio-alpha-D-ribose 1-phosphate: step 5/6.</text>
</comment>
<feature type="binding site" evidence="12">
    <location>
        <position position="110"/>
    </location>
    <ligand>
        <name>Ni(2+)</name>
        <dbReference type="ChEBI" id="CHEBI:49786"/>
        <note>for nickel-dependent acireductone dioxygenase activity</note>
    </ligand>
</feature>
<evidence type="ECO:0000256" key="10">
    <source>
        <dbReference type="ARBA" id="ARBA00023167"/>
    </source>
</evidence>
<comment type="cofactor">
    <cofactor evidence="12">
        <name>Fe(2+)</name>
        <dbReference type="ChEBI" id="CHEBI:29033"/>
    </cofactor>
    <cofactor evidence="12">
        <name>Ni(2+)</name>
        <dbReference type="ChEBI" id="CHEBI:49786"/>
    </cofactor>
    <text evidence="12">Binds either 1 Fe or Ni cation per monomer. Iron-binding promotes an acireductone dioxygenase reaction producing 2-keto-4-methylthiobutyrate, while nickel-binding promotes an acireductone dioxygenase reaction producing 3-(methylsulfanyl)propanoate.</text>
</comment>
<comment type="similarity">
    <text evidence="12">Belongs to the acireductone dioxygenase (ARD) family.</text>
</comment>
<comment type="function">
    <text evidence="12">Catalyzes 2 different reactions between oxygen and the acireductone 1,2-dihydroxy-3-keto-5-methylthiopentene (DHK-MTPene) depending upon the metal bound in the active site. Fe-containing acireductone dioxygenase (Fe-ARD) produces formate and 2-keto-4-methylthiobutyrate (KMTB), the alpha-ketoacid precursor of methionine in the methionine recycle pathway. Ni-containing acireductone dioxygenase (Ni-ARD) produces methylthiopropionate, carbon monoxide and formate, and does not lie on the methionine recycle pathway.</text>
</comment>
<dbReference type="Proteomes" id="UP000019335">
    <property type="component" value="Unassembled WGS sequence"/>
</dbReference>
<dbReference type="GO" id="GO:0005886">
    <property type="term" value="C:plasma membrane"/>
    <property type="evidence" value="ECO:0007669"/>
    <property type="project" value="UniProtKB-SubCell"/>
</dbReference>
<keyword evidence="14" id="KW-1185">Reference proteome</keyword>
<evidence type="ECO:0000256" key="5">
    <source>
        <dbReference type="ARBA" id="ARBA00022605"/>
    </source>
</evidence>
<organism evidence="13 14">
    <name type="scientific">Nannochloropsis gaditana</name>
    <dbReference type="NCBI Taxonomy" id="72520"/>
    <lineage>
        <taxon>Eukaryota</taxon>
        <taxon>Sar</taxon>
        <taxon>Stramenopiles</taxon>
        <taxon>Ochrophyta</taxon>
        <taxon>Eustigmatophyceae</taxon>
        <taxon>Eustigmatales</taxon>
        <taxon>Monodopsidaceae</taxon>
        <taxon>Nannochloropsis</taxon>
    </lineage>
</organism>
<evidence type="ECO:0000256" key="6">
    <source>
        <dbReference type="ARBA" id="ARBA00022723"/>
    </source>
</evidence>
<keyword evidence="3 12" id="KW-0963">Cytoplasm</keyword>
<comment type="catalytic activity">
    <reaction evidence="1 12">
        <text>1,2-dihydroxy-5-(methylsulfanyl)pent-1-en-3-one + O2 = 4-methylsulfanyl-2-oxobutanoate + formate + 2 H(+)</text>
        <dbReference type="Rhea" id="RHEA:24504"/>
        <dbReference type="ChEBI" id="CHEBI:15378"/>
        <dbReference type="ChEBI" id="CHEBI:15379"/>
        <dbReference type="ChEBI" id="CHEBI:15740"/>
        <dbReference type="ChEBI" id="CHEBI:16723"/>
        <dbReference type="ChEBI" id="CHEBI:49252"/>
        <dbReference type="EC" id="1.13.11.54"/>
    </reaction>
</comment>
<keyword evidence="5 12" id="KW-0028">Amino-acid biosynthesis</keyword>
<keyword evidence="11 12" id="KW-0539">Nucleus</keyword>
<evidence type="ECO:0000256" key="9">
    <source>
        <dbReference type="ARBA" id="ARBA00023004"/>
    </source>
</evidence>
<dbReference type="Pfam" id="PF03079">
    <property type="entry name" value="ARD"/>
    <property type="match status" value="1"/>
</dbReference>
<comment type="subcellular location">
    <subcellularLocation>
        <location evidence="2">Cell membrane</location>
        <topology evidence="2">Peripheral membrane protein</topology>
        <orientation evidence="2">Cytoplasmic side</orientation>
    </subcellularLocation>
    <subcellularLocation>
        <location evidence="12">Cytoplasm</location>
    </subcellularLocation>
    <subcellularLocation>
        <location evidence="12">Nucleus</location>
    </subcellularLocation>
</comment>
<evidence type="ECO:0000256" key="4">
    <source>
        <dbReference type="ARBA" id="ARBA00022596"/>
    </source>
</evidence>
<keyword evidence="4 12" id="KW-0533">Nickel</keyword>
<dbReference type="Gene3D" id="2.60.120.10">
    <property type="entry name" value="Jelly Rolls"/>
    <property type="match status" value="1"/>
</dbReference>
<dbReference type="SUPFAM" id="SSF51182">
    <property type="entry name" value="RmlC-like cupins"/>
    <property type="match status" value="1"/>
</dbReference>
<accession>W7T432</accession>
<dbReference type="FunFam" id="2.60.120.10:FF:000031">
    <property type="entry name" value="1,2-dihydroxy-3-keto-5-methylthiopentene dioxygenase"/>
    <property type="match status" value="1"/>
</dbReference>